<dbReference type="AlphaFoldDB" id="A0A2U2XFU4"/>
<feature type="signal peptide" evidence="1">
    <location>
        <begin position="1"/>
        <end position="19"/>
    </location>
</feature>
<evidence type="ECO:0000313" key="3">
    <source>
        <dbReference type="Proteomes" id="UP000245370"/>
    </source>
</evidence>
<reference evidence="2 3" key="1">
    <citation type="submission" date="2018-05" db="EMBL/GenBank/DDBJ databases">
        <title>Brumimicrobium oceani sp. nov., isolated from coastal sediment.</title>
        <authorList>
            <person name="Kou Y."/>
        </authorList>
    </citation>
    <scope>NUCLEOTIDE SEQUENCE [LARGE SCALE GENOMIC DNA]</scope>
    <source>
        <strain evidence="2 3">C305</strain>
    </source>
</reference>
<keyword evidence="3" id="KW-1185">Reference proteome</keyword>
<proteinExistence type="predicted"/>
<gene>
    <name evidence="2" type="ORF">DIT68_05210</name>
</gene>
<feature type="chain" id="PRO_5015707322" description="DUF4252 domain-containing protein" evidence="1">
    <location>
        <begin position="20"/>
        <end position="165"/>
    </location>
</feature>
<accession>A0A2U2XFU4</accession>
<protein>
    <recommendedName>
        <fullName evidence="4">DUF4252 domain-containing protein</fullName>
    </recommendedName>
</protein>
<name>A0A2U2XFU4_9FLAO</name>
<evidence type="ECO:0000313" key="2">
    <source>
        <dbReference type="EMBL" id="PWH86633.1"/>
    </source>
</evidence>
<evidence type="ECO:0008006" key="4">
    <source>
        <dbReference type="Google" id="ProtNLM"/>
    </source>
</evidence>
<reference evidence="2 3" key="2">
    <citation type="submission" date="2018-05" db="EMBL/GenBank/DDBJ databases">
        <authorList>
            <person name="Lanie J.A."/>
            <person name="Ng W.-L."/>
            <person name="Kazmierczak K.M."/>
            <person name="Andrzejewski T.M."/>
            <person name="Davidsen T.M."/>
            <person name="Wayne K.J."/>
            <person name="Tettelin H."/>
            <person name="Glass J.I."/>
            <person name="Rusch D."/>
            <person name="Podicherti R."/>
            <person name="Tsui H.-C.T."/>
            <person name="Winkler M.E."/>
        </authorList>
    </citation>
    <scope>NUCLEOTIDE SEQUENCE [LARGE SCALE GENOMIC DNA]</scope>
    <source>
        <strain evidence="2 3">C305</strain>
    </source>
</reference>
<dbReference type="Proteomes" id="UP000245370">
    <property type="component" value="Unassembled WGS sequence"/>
</dbReference>
<dbReference type="EMBL" id="QFRJ01000002">
    <property type="protein sequence ID" value="PWH86633.1"/>
    <property type="molecule type" value="Genomic_DNA"/>
</dbReference>
<evidence type="ECO:0000256" key="1">
    <source>
        <dbReference type="SAM" id="SignalP"/>
    </source>
</evidence>
<dbReference type="RefSeq" id="WP_109358746.1">
    <property type="nucleotide sequence ID" value="NZ_QFRJ01000002.1"/>
</dbReference>
<keyword evidence="1" id="KW-0732">Signal</keyword>
<sequence length="165" mass="18980">MKSILLILLALIISSLSSAQTDDEKLDRKEPESVSANLEMIVPPETFVPSDAFNGYISIENASAIIMTQINNVNYKRVSEGMDEEFYELNQLNFISKESFVSDYKVNGVIYKLWFELKGDRYIRYMVYAGDLSKTLWLNITYPEMLQEIIEMEVLKSINTINLNP</sequence>
<organism evidence="2 3">
    <name type="scientific">Brumimicrobium oceani</name>
    <dbReference type="NCBI Taxonomy" id="2100725"/>
    <lineage>
        <taxon>Bacteria</taxon>
        <taxon>Pseudomonadati</taxon>
        <taxon>Bacteroidota</taxon>
        <taxon>Flavobacteriia</taxon>
        <taxon>Flavobacteriales</taxon>
        <taxon>Crocinitomicaceae</taxon>
        <taxon>Brumimicrobium</taxon>
    </lineage>
</organism>
<comment type="caution">
    <text evidence="2">The sequence shown here is derived from an EMBL/GenBank/DDBJ whole genome shotgun (WGS) entry which is preliminary data.</text>
</comment>